<evidence type="ECO:0000313" key="3">
    <source>
        <dbReference type="Proteomes" id="UP001240984"/>
    </source>
</evidence>
<dbReference type="InterPro" id="IPR007278">
    <property type="entry name" value="DUF397"/>
</dbReference>
<accession>A0ABT9N4J4</accession>
<name>A0ABT9N4J4_9ACTN</name>
<proteinExistence type="predicted"/>
<dbReference type="Pfam" id="PF04149">
    <property type="entry name" value="DUF397"/>
    <property type="match status" value="1"/>
</dbReference>
<gene>
    <name evidence="2" type="ORF">J2S43_007129</name>
</gene>
<dbReference type="Proteomes" id="UP001240984">
    <property type="component" value="Unassembled WGS sequence"/>
</dbReference>
<evidence type="ECO:0000313" key="2">
    <source>
        <dbReference type="EMBL" id="MDP9798617.1"/>
    </source>
</evidence>
<evidence type="ECO:0000259" key="1">
    <source>
        <dbReference type="Pfam" id="PF04149"/>
    </source>
</evidence>
<organism evidence="2 3">
    <name type="scientific">Catenuloplanes nepalensis</name>
    <dbReference type="NCBI Taxonomy" id="587533"/>
    <lineage>
        <taxon>Bacteria</taxon>
        <taxon>Bacillati</taxon>
        <taxon>Actinomycetota</taxon>
        <taxon>Actinomycetes</taxon>
        <taxon>Micromonosporales</taxon>
        <taxon>Micromonosporaceae</taxon>
        <taxon>Catenuloplanes</taxon>
    </lineage>
</organism>
<protein>
    <recommendedName>
        <fullName evidence="1">DUF397 domain-containing protein</fullName>
    </recommendedName>
</protein>
<comment type="caution">
    <text evidence="2">The sequence shown here is derived from an EMBL/GenBank/DDBJ whole genome shotgun (WGS) entry which is preliminary data.</text>
</comment>
<feature type="domain" description="DUF397" evidence="1">
    <location>
        <begin position="6"/>
        <end position="56"/>
    </location>
</feature>
<dbReference type="EMBL" id="JAUSRA010000001">
    <property type="protein sequence ID" value="MDP9798617.1"/>
    <property type="molecule type" value="Genomic_DNA"/>
</dbReference>
<reference evidence="2 3" key="1">
    <citation type="submission" date="2023-07" db="EMBL/GenBank/DDBJ databases">
        <title>Sequencing the genomes of 1000 actinobacteria strains.</title>
        <authorList>
            <person name="Klenk H.-P."/>
        </authorList>
    </citation>
    <scope>NUCLEOTIDE SEQUENCE [LARGE SCALE GENOMIC DNA]</scope>
    <source>
        <strain evidence="2 3">DSM 44710</strain>
    </source>
</reference>
<keyword evidence="3" id="KW-1185">Reference proteome</keyword>
<dbReference type="RefSeq" id="WP_306836638.1">
    <property type="nucleotide sequence ID" value="NZ_JAUSRA010000001.1"/>
</dbReference>
<sequence length="60" mass="6885">MDNLIWKKSTRSSPNGGHCVEVAVTPSNLVLVRDSKSQLGPILRYSISSWREFIRNLDRR</sequence>